<dbReference type="EMBL" id="KI631506">
    <property type="protein sequence ID" value="EYU27121.1"/>
    <property type="molecule type" value="Genomic_DNA"/>
</dbReference>
<dbReference type="Pfam" id="PF03107">
    <property type="entry name" value="C1_2"/>
    <property type="match status" value="3"/>
</dbReference>
<evidence type="ECO:0000259" key="3">
    <source>
        <dbReference type="Pfam" id="PF03107"/>
    </source>
</evidence>
<sequence length="366" mass="39235">MDEEFRREIIRSHFSHPHPLKLIVYNQTLNILFPCAGCKLKPYGVLYSCLDCDYFLHQSCFEMRKKITHPLHKKHDLTLMINPAYRLVCDACGETGKGFSYHCKPCSFDLHILCAMLPLSVTHESHKMHKLNLTSESSYPVNKFSCDICLSVGSRQWLYRCKSCGFDAHLKCAAGDKFPSVRSASQSKEPTPPQAVPTCSIVAPSAPQLPPMQQQQQNIMPSDPPFEVNRRNNELARQAIQQTIINNSGALAQAILSGGFVGGYDGDNTGLHLVIEWISALNNSGNIIGGGGISAFDAFASGGGSSQDSLHAVTNGGGGGGGGGGARDVADSVQGVNDGGGGEEDYEELLFGDGNGIDFLGGLLGG</sequence>
<evidence type="ECO:0000256" key="2">
    <source>
        <dbReference type="SAM" id="MobiDB-lite"/>
    </source>
</evidence>
<accession>A0A022QGQ8</accession>
<proteinExistence type="predicted"/>
<dbReference type="SUPFAM" id="SSF57889">
    <property type="entry name" value="Cysteine-rich domain"/>
    <property type="match status" value="1"/>
</dbReference>
<feature type="compositionally biased region" description="Gly residues" evidence="2">
    <location>
        <begin position="315"/>
        <end position="326"/>
    </location>
</feature>
<organism evidence="4 5">
    <name type="scientific">Erythranthe guttata</name>
    <name type="common">Yellow monkey flower</name>
    <name type="synonym">Mimulus guttatus</name>
    <dbReference type="NCBI Taxonomy" id="4155"/>
    <lineage>
        <taxon>Eukaryota</taxon>
        <taxon>Viridiplantae</taxon>
        <taxon>Streptophyta</taxon>
        <taxon>Embryophyta</taxon>
        <taxon>Tracheophyta</taxon>
        <taxon>Spermatophyta</taxon>
        <taxon>Magnoliopsida</taxon>
        <taxon>eudicotyledons</taxon>
        <taxon>Gunneridae</taxon>
        <taxon>Pentapetalae</taxon>
        <taxon>asterids</taxon>
        <taxon>lamiids</taxon>
        <taxon>Lamiales</taxon>
        <taxon>Phrymaceae</taxon>
        <taxon>Erythranthe</taxon>
    </lineage>
</organism>
<dbReference type="STRING" id="4155.A0A022QGQ8"/>
<evidence type="ECO:0000256" key="1">
    <source>
        <dbReference type="ARBA" id="ARBA00022737"/>
    </source>
</evidence>
<dbReference type="InterPro" id="IPR004146">
    <property type="entry name" value="DC1"/>
</dbReference>
<dbReference type="PANTHER" id="PTHR46288:SF13">
    <property type="entry name" value="DC1 DOMAIN CONTAINING PROTEIN"/>
    <property type="match status" value="1"/>
</dbReference>
<keyword evidence="1" id="KW-0677">Repeat</keyword>
<feature type="domain" description="DC1" evidence="3">
    <location>
        <begin position="14"/>
        <end position="60"/>
    </location>
</feature>
<evidence type="ECO:0000313" key="5">
    <source>
        <dbReference type="Proteomes" id="UP000030748"/>
    </source>
</evidence>
<dbReference type="PANTHER" id="PTHR46288">
    <property type="entry name" value="PHORBOL-ESTER/DAG-TYPE DOMAIN-CONTAINING PROTEIN"/>
    <property type="match status" value="1"/>
</dbReference>
<feature type="domain" description="DC1" evidence="3">
    <location>
        <begin position="125"/>
        <end position="173"/>
    </location>
</feature>
<dbReference type="eggNOG" id="ENOG502S0HB">
    <property type="taxonomic scope" value="Eukaryota"/>
</dbReference>
<feature type="domain" description="DC1" evidence="3">
    <location>
        <begin position="70"/>
        <end position="115"/>
    </location>
</feature>
<evidence type="ECO:0000313" key="4">
    <source>
        <dbReference type="EMBL" id="EYU27121.1"/>
    </source>
</evidence>
<reference evidence="4 5" key="1">
    <citation type="journal article" date="2013" name="Proc. Natl. Acad. Sci. U.S.A.">
        <title>Fine-scale variation in meiotic recombination in Mimulus inferred from population shotgun sequencing.</title>
        <authorList>
            <person name="Hellsten U."/>
            <person name="Wright K.M."/>
            <person name="Jenkins J."/>
            <person name="Shu S."/>
            <person name="Yuan Y."/>
            <person name="Wessler S.R."/>
            <person name="Schmutz J."/>
            <person name="Willis J.H."/>
            <person name="Rokhsar D.S."/>
        </authorList>
    </citation>
    <scope>NUCLEOTIDE SEQUENCE [LARGE SCALE GENOMIC DNA]</scope>
    <source>
        <strain evidence="5">cv. DUN x IM62</strain>
    </source>
</reference>
<dbReference type="AlphaFoldDB" id="A0A022QGQ8"/>
<dbReference type="InterPro" id="IPR046349">
    <property type="entry name" value="C1-like_sf"/>
</dbReference>
<dbReference type="Proteomes" id="UP000030748">
    <property type="component" value="Unassembled WGS sequence"/>
</dbReference>
<keyword evidence="5" id="KW-1185">Reference proteome</keyword>
<gene>
    <name evidence="4" type="ORF">MIMGU_mgv1a025457mg</name>
</gene>
<feature type="region of interest" description="Disordered" evidence="2">
    <location>
        <begin position="313"/>
        <end position="345"/>
    </location>
</feature>
<protein>
    <recommendedName>
        <fullName evidence="3">DC1 domain-containing protein</fullName>
    </recommendedName>
</protein>
<name>A0A022QGQ8_ERYGU</name>